<keyword evidence="3" id="KW-1185">Reference proteome</keyword>
<dbReference type="EMBL" id="ML977311">
    <property type="protein sequence ID" value="KAF2122377.1"/>
    <property type="molecule type" value="Genomic_DNA"/>
</dbReference>
<evidence type="ECO:0000313" key="2">
    <source>
        <dbReference type="EMBL" id="KAF2122377.1"/>
    </source>
</evidence>
<protein>
    <submittedName>
        <fullName evidence="2">Uncharacterized protein</fullName>
    </submittedName>
</protein>
<name>A0A6A5ZU91_9PLEO</name>
<dbReference type="AlphaFoldDB" id="A0A6A5ZU91"/>
<organism evidence="2 3">
    <name type="scientific">Lophiotrema nucula</name>
    <dbReference type="NCBI Taxonomy" id="690887"/>
    <lineage>
        <taxon>Eukaryota</taxon>
        <taxon>Fungi</taxon>
        <taxon>Dikarya</taxon>
        <taxon>Ascomycota</taxon>
        <taxon>Pezizomycotina</taxon>
        <taxon>Dothideomycetes</taxon>
        <taxon>Pleosporomycetidae</taxon>
        <taxon>Pleosporales</taxon>
        <taxon>Lophiotremataceae</taxon>
        <taxon>Lophiotrema</taxon>
    </lineage>
</organism>
<evidence type="ECO:0000256" key="1">
    <source>
        <dbReference type="SAM" id="MobiDB-lite"/>
    </source>
</evidence>
<sequence length="201" mass="22986">MLKRAQRPITNQSRGVLKEHNRSQPTGPHGRLPHATTETVLEQNSLCFCAPIVKEAQKGRRAVSRLPPFTPEVTRNVEVLNAVLKWCKADMILARRAKQNWERECARVPIRKYERRCRRQGCGREQDREDPRARARCEDPGSCRRSCSGRTHTRMALHTCGRVSVVHGQHHQILRGRLPSETQEAWRVQRVAPGSFCAEAS</sequence>
<feature type="region of interest" description="Disordered" evidence="1">
    <location>
        <begin position="1"/>
        <end position="34"/>
    </location>
</feature>
<accession>A0A6A5ZU91</accession>
<evidence type="ECO:0000313" key="3">
    <source>
        <dbReference type="Proteomes" id="UP000799770"/>
    </source>
</evidence>
<dbReference type="Proteomes" id="UP000799770">
    <property type="component" value="Unassembled WGS sequence"/>
</dbReference>
<gene>
    <name evidence="2" type="ORF">BDV96DRAFT_143623</name>
</gene>
<reference evidence="2" key="1">
    <citation type="journal article" date="2020" name="Stud. Mycol.">
        <title>101 Dothideomycetes genomes: a test case for predicting lifestyles and emergence of pathogens.</title>
        <authorList>
            <person name="Haridas S."/>
            <person name="Albert R."/>
            <person name="Binder M."/>
            <person name="Bloem J."/>
            <person name="Labutti K."/>
            <person name="Salamov A."/>
            <person name="Andreopoulos B."/>
            <person name="Baker S."/>
            <person name="Barry K."/>
            <person name="Bills G."/>
            <person name="Bluhm B."/>
            <person name="Cannon C."/>
            <person name="Castanera R."/>
            <person name="Culley D."/>
            <person name="Daum C."/>
            <person name="Ezra D."/>
            <person name="Gonzalez J."/>
            <person name="Henrissat B."/>
            <person name="Kuo A."/>
            <person name="Liang C."/>
            <person name="Lipzen A."/>
            <person name="Lutzoni F."/>
            <person name="Magnuson J."/>
            <person name="Mondo S."/>
            <person name="Nolan M."/>
            <person name="Ohm R."/>
            <person name="Pangilinan J."/>
            <person name="Park H.-J."/>
            <person name="Ramirez L."/>
            <person name="Alfaro M."/>
            <person name="Sun H."/>
            <person name="Tritt A."/>
            <person name="Yoshinaga Y."/>
            <person name="Zwiers L.-H."/>
            <person name="Turgeon B."/>
            <person name="Goodwin S."/>
            <person name="Spatafora J."/>
            <person name="Crous P."/>
            <person name="Grigoriev I."/>
        </authorList>
    </citation>
    <scope>NUCLEOTIDE SEQUENCE</scope>
    <source>
        <strain evidence="2">CBS 627.86</strain>
    </source>
</reference>
<proteinExistence type="predicted"/>